<feature type="compositionally biased region" description="Basic and acidic residues" evidence="1">
    <location>
        <begin position="61"/>
        <end position="70"/>
    </location>
</feature>
<accession>A0ABQ9HWM2</accession>
<gene>
    <name evidence="2" type="ORF">PR048_008269</name>
</gene>
<evidence type="ECO:0000256" key="1">
    <source>
        <dbReference type="SAM" id="MobiDB-lite"/>
    </source>
</evidence>
<protein>
    <submittedName>
        <fullName evidence="2">Uncharacterized protein</fullName>
    </submittedName>
</protein>
<dbReference type="EMBL" id="JARBHB010000003">
    <property type="protein sequence ID" value="KAJ8888777.1"/>
    <property type="molecule type" value="Genomic_DNA"/>
</dbReference>
<comment type="caution">
    <text evidence="2">The sequence shown here is derived from an EMBL/GenBank/DDBJ whole genome shotgun (WGS) entry which is preliminary data.</text>
</comment>
<reference evidence="2 3" key="1">
    <citation type="submission" date="2023-02" db="EMBL/GenBank/DDBJ databases">
        <title>LHISI_Scaffold_Assembly.</title>
        <authorList>
            <person name="Stuart O.P."/>
            <person name="Cleave R."/>
            <person name="Magrath M.J.L."/>
            <person name="Mikheyev A.S."/>
        </authorList>
    </citation>
    <scope>NUCLEOTIDE SEQUENCE [LARGE SCALE GENOMIC DNA]</scope>
    <source>
        <strain evidence="2">Daus_M_001</strain>
        <tissue evidence="2">Leg muscle</tissue>
    </source>
</reference>
<organism evidence="2 3">
    <name type="scientific">Dryococelus australis</name>
    <dbReference type="NCBI Taxonomy" id="614101"/>
    <lineage>
        <taxon>Eukaryota</taxon>
        <taxon>Metazoa</taxon>
        <taxon>Ecdysozoa</taxon>
        <taxon>Arthropoda</taxon>
        <taxon>Hexapoda</taxon>
        <taxon>Insecta</taxon>
        <taxon>Pterygota</taxon>
        <taxon>Neoptera</taxon>
        <taxon>Polyneoptera</taxon>
        <taxon>Phasmatodea</taxon>
        <taxon>Verophasmatodea</taxon>
        <taxon>Anareolatae</taxon>
        <taxon>Phasmatidae</taxon>
        <taxon>Eurycanthinae</taxon>
        <taxon>Dryococelus</taxon>
    </lineage>
</organism>
<sequence length="113" mass="12599">MELRLNERVGETGDPRENSPANGIVRHDSHMRKSGVTRPGIEPGSPWWEESRLTAQPPLPHHMEQRRDTKVWGNGDSRENPPTSGIVQLDSHVRKSGGNPTGSRTRFVLVGCE</sequence>
<feature type="region of interest" description="Disordered" evidence="1">
    <location>
        <begin position="1"/>
        <end position="105"/>
    </location>
</feature>
<dbReference type="Proteomes" id="UP001159363">
    <property type="component" value="Chromosome 3"/>
</dbReference>
<feature type="compositionally biased region" description="Basic and acidic residues" evidence="1">
    <location>
        <begin position="1"/>
        <end position="17"/>
    </location>
</feature>
<name>A0ABQ9HWM2_9NEOP</name>
<evidence type="ECO:0000313" key="2">
    <source>
        <dbReference type="EMBL" id="KAJ8888777.1"/>
    </source>
</evidence>
<proteinExistence type="predicted"/>
<evidence type="ECO:0000313" key="3">
    <source>
        <dbReference type="Proteomes" id="UP001159363"/>
    </source>
</evidence>
<keyword evidence="3" id="KW-1185">Reference proteome</keyword>